<keyword evidence="3 8" id="KW-0812">Transmembrane</keyword>
<evidence type="ECO:0000256" key="5">
    <source>
        <dbReference type="ARBA" id="ARBA00023136"/>
    </source>
</evidence>
<dbReference type="PANTHER" id="PTHR38459">
    <property type="entry name" value="PROPHAGE BACTOPRENOL-LINKED GLUCOSE TRANSLOCASE HOMOLOG"/>
    <property type="match status" value="1"/>
</dbReference>
<dbReference type="InterPro" id="IPR016480">
    <property type="entry name" value="Glc_translocase_bactprenl-link"/>
</dbReference>
<feature type="domain" description="GtrA/DPMS transmembrane" evidence="9">
    <location>
        <begin position="7"/>
        <end position="116"/>
    </location>
</feature>
<gene>
    <name evidence="10" type="primary">yfdG</name>
    <name evidence="10" type="ORF">PANT111_150158</name>
</gene>
<sequence>MLNLFARYFSVGIINTAIHWVVFILAYYIFHTSQALANFGAFCIAVTFSFFANAKWTFDSEATTIRYMMYVFFMGAMASTIGWIGDTMNLKPIVTIILFSGISLFCGFLFSKFFIFKDAK</sequence>
<evidence type="ECO:0000256" key="8">
    <source>
        <dbReference type="SAM" id="Phobius"/>
    </source>
</evidence>
<feature type="transmembrane region" description="Helical" evidence="8">
    <location>
        <begin position="36"/>
        <end position="55"/>
    </location>
</feature>
<comment type="caution">
    <text evidence="10">The sequence shown here is derived from an EMBL/GenBank/DDBJ whole genome shotgun (WGS) entry which is preliminary data.</text>
</comment>
<dbReference type="PANTHER" id="PTHR38459:SF1">
    <property type="entry name" value="PROPHAGE BACTOPRENOL-LINKED GLUCOSE TRANSLOCASE HOMOLOG"/>
    <property type="match status" value="1"/>
</dbReference>
<evidence type="ECO:0000313" key="11">
    <source>
        <dbReference type="Proteomes" id="UP000433737"/>
    </source>
</evidence>
<keyword evidence="2 7" id="KW-0813">Transport</keyword>
<feature type="transmembrane region" description="Helical" evidence="8">
    <location>
        <begin position="67"/>
        <end position="84"/>
    </location>
</feature>
<proteinExistence type="inferred from homology"/>
<dbReference type="PIRSF" id="PIRSF006298">
    <property type="entry name" value="GtrA_prd"/>
    <property type="match status" value="1"/>
</dbReference>
<evidence type="ECO:0000256" key="1">
    <source>
        <dbReference type="ARBA" id="ARBA00004141"/>
    </source>
</evidence>
<keyword evidence="5 8" id="KW-0472">Membrane</keyword>
<dbReference type="Pfam" id="PF04138">
    <property type="entry name" value="GtrA_DPMS_TM"/>
    <property type="match status" value="1"/>
</dbReference>
<organism evidence="10 11">
    <name type="scientific">Pantoea brenneri</name>
    <dbReference type="NCBI Taxonomy" id="472694"/>
    <lineage>
        <taxon>Bacteria</taxon>
        <taxon>Pseudomonadati</taxon>
        <taxon>Pseudomonadota</taxon>
        <taxon>Gammaproteobacteria</taxon>
        <taxon>Enterobacterales</taxon>
        <taxon>Erwiniaceae</taxon>
        <taxon>Pantoea</taxon>
    </lineage>
</organism>
<comment type="subcellular location">
    <subcellularLocation>
        <location evidence="1">Membrane</location>
        <topology evidence="1">Multi-pass membrane protein</topology>
    </subcellularLocation>
</comment>
<dbReference type="InterPro" id="IPR007267">
    <property type="entry name" value="GtrA_DPMS_TM"/>
</dbReference>
<reference evidence="10 11" key="1">
    <citation type="submission" date="2019-10" db="EMBL/GenBank/DDBJ databases">
        <authorList>
            <person name="Karimi E."/>
        </authorList>
    </citation>
    <scope>NUCLEOTIDE SEQUENCE [LARGE SCALE GENOMIC DNA]</scope>
    <source>
        <strain evidence="10">Pantoea sp. 111</strain>
    </source>
</reference>
<evidence type="ECO:0000256" key="3">
    <source>
        <dbReference type="ARBA" id="ARBA00022692"/>
    </source>
</evidence>
<comment type="function">
    <text evidence="6 7">Involved in O antigen modification. Involved in the translocation of bactoprenol-linked glucose across the cytoplasmic membrane.</text>
</comment>
<keyword evidence="4 8" id="KW-1133">Transmembrane helix</keyword>
<evidence type="ECO:0000256" key="4">
    <source>
        <dbReference type="ARBA" id="ARBA00022989"/>
    </source>
</evidence>
<dbReference type="AlphaFoldDB" id="A0AAX3J5B0"/>
<accession>A0AAX3J5B0</accession>
<evidence type="ECO:0000256" key="2">
    <source>
        <dbReference type="ARBA" id="ARBA00022448"/>
    </source>
</evidence>
<dbReference type="InterPro" id="IPR051401">
    <property type="entry name" value="GtrA_CellWall_Glycosyl"/>
</dbReference>
<evidence type="ECO:0000256" key="7">
    <source>
        <dbReference type="PIRNR" id="PIRNR006298"/>
    </source>
</evidence>
<dbReference type="GO" id="GO:0000271">
    <property type="term" value="P:polysaccharide biosynthetic process"/>
    <property type="evidence" value="ECO:0007669"/>
    <property type="project" value="InterPro"/>
</dbReference>
<evidence type="ECO:0000259" key="9">
    <source>
        <dbReference type="Pfam" id="PF04138"/>
    </source>
</evidence>
<evidence type="ECO:0000313" key="10">
    <source>
        <dbReference type="EMBL" id="VXB52513.1"/>
    </source>
</evidence>
<dbReference type="RefSeq" id="WP_159223364.1">
    <property type="nucleotide sequence ID" value="NZ_LR733469.1"/>
</dbReference>
<comment type="similarity">
    <text evidence="7">Belongs to the gtrA family.</text>
</comment>
<protein>
    <recommendedName>
        <fullName evidence="7">Bactoprenol-linked glucose translocase</fullName>
    </recommendedName>
</protein>
<evidence type="ECO:0000256" key="6">
    <source>
        <dbReference type="ARBA" id="ARBA00025595"/>
    </source>
</evidence>
<name>A0AAX3J5B0_9GAMM</name>
<feature type="transmembrane region" description="Helical" evidence="8">
    <location>
        <begin position="96"/>
        <end position="115"/>
    </location>
</feature>
<dbReference type="Proteomes" id="UP000433737">
    <property type="component" value="Unassembled WGS sequence"/>
</dbReference>
<dbReference type="EMBL" id="CABWMH010000007">
    <property type="protein sequence ID" value="VXB52513.1"/>
    <property type="molecule type" value="Genomic_DNA"/>
</dbReference>
<dbReference type="GO" id="GO:0005886">
    <property type="term" value="C:plasma membrane"/>
    <property type="evidence" value="ECO:0007669"/>
    <property type="project" value="TreeGrafter"/>
</dbReference>
<feature type="transmembrane region" description="Helical" evidence="8">
    <location>
        <begin position="12"/>
        <end position="30"/>
    </location>
</feature>